<protein>
    <recommendedName>
        <fullName evidence="1">non-specific serine/threonine protein kinase</fullName>
        <ecNumber evidence="1">2.7.11.1</ecNumber>
    </recommendedName>
</protein>
<dbReference type="EC" id="2.7.11.1" evidence="1"/>
<feature type="region of interest" description="Disordered" evidence="9">
    <location>
        <begin position="491"/>
        <end position="536"/>
    </location>
</feature>
<feature type="compositionally biased region" description="Low complexity" evidence="9">
    <location>
        <begin position="1015"/>
        <end position="1025"/>
    </location>
</feature>
<keyword evidence="5" id="KW-0418">Kinase</keyword>
<evidence type="ECO:0000256" key="4">
    <source>
        <dbReference type="ARBA" id="ARBA00022741"/>
    </source>
</evidence>
<feature type="compositionally biased region" description="Polar residues" evidence="9">
    <location>
        <begin position="999"/>
        <end position="1010"/>
    </location>
</feature>
<dbReference type="PANTHER" id="PTHR22967:SF57">
    <property type="entry name" value="AUXILIN, ISOFORM A-RELATED"/>
    <property type="match status" value="1"/>
</dbReference>
<dbReference type="InterPro" id="IPR008271">
    <property type="entry name" value="Ser/Thr_kinase_AS"/>
</dbReference>
<feature type="compositionally biased region" description="Basic and acidic residues" evidence="9">
    <location>
        <begin position="822"/>
        <end position="839"/>
    </location>
</feature>
<evidence type="ECO:0000256" key="6">
    <source>
        <dbReference type="ARBA" id="ARBA00022840"/>
    </source>
</evidence>
<evidence type="ECO:0000256" key="2">
    <source>
        <dbReference type="ARBA" id="ARBA00022527"/>
    </source>
</evidence>
<comment type="catalytic activity">
    <reaction evidence="8">
        <text>L-seryl-[protein] + ATP = O-phospho-L-seryl-[protein] + ADP + H(+)</text>
        <dbReference type="Rhea" id="RHEA:17989"/>
        <dbReference type="Rhea" id="RHEA-COMP:9863"/>
        <dbReference type="Rhea" id="RHEA-COMP:11604"/>
        <dbReference type="ChEBI" id="CHEBI:15378"/>
        <dbReference type="ChEBI" id="CHEBI:29999"/>
        <dbReference type="ChEBI" id="CHEBI:30616"/>
        <dbReference type="ChEBI" id="CHEBI:83421"/>
        <dbReference type="ChEBI" id="CHEBI:456216"/>
        <dbReference type="EC" id="2.7.11.1"/>
    </reaction>
</comment>
<evidence type="ECO:0000256" key="9">
    <source>
        <dbReference type="SAM" id="MobiDB-lite"/>
    </source>
</evidence>
<name>A0ABR3VB71_HUMIN</name>
<dbReference type="SMART" id="SM00220">
    <property type="entry name" value="S_TKc"/>
    <property type="match status" value="1"/>
</dbReference>
<gene>
    <name evidence="11" type="ORF">VTJ49DRAFT_1885</name>
</gene>
<dbReference type="PROSITE" id="PS00108">
    <property type="entry name" value="PROTEIN_KINASE_ST"/>
    <property type="match status" value="1"/>
</dbReference>
<feature type="compositionally biased region" description="Basic and acidic residues" evidence="9">
    <location>
        <begin position="652"/>
        <end position="663"/>
    </location>
</feature>
<feature type="compositionally biased region" description="Pro residues" evidence="9">
    <location>
        <begin position="400"/>
        <end position="417"/>
    </location>
</feature>
<evidence type="ECO:0000313" key="11">
    <source>
        <dbReference type="EMBL" id="KAL1839084.1"/>
    </source>
</evidence>
<feature type="compositionally biased region" description="Basic and acidic residues" evidence="9">
    <location>
        <begin position="727"/>
        <end position="736"/>
    </location>
</feature>
<reference evidence="11 12" key="1">
    <citation type="journal article" date="2024" name="Commun. Biol.">
        <title>Comparative genomic analysis of thermophilic fungi reveals convergent evolutionary adaptations and gene losses.</title>
        <authorList>
            <person name="Steindorff A.S."/>
            <person name="Aguilar-Pontes M.V."/>
            <person name="Robinson A.J."/>
            <person name="Andreopoulos B."/>
            <person name="LaButti K."/>
            <person name="Kuo A."/>
            <person name="Mondo S."/>
            <person name="Riley R."/>
            <person name="Otillar R."/>
            <person name="Haridas S."/>
            <person name="Lipzen A."/>
            <person name="Grimwood J."/>
            <person name="Schmutz J."/>
            <person name="Clum A."/>
            <person name="Reid I.D."/>
            <person name="Moisan M.C."/>
            <person name="Butler G."/>
            <person name="Nguyen T.T.M."/>
            <person name="Dewar K."/>
            <person name="Conant G."/>
            <person name="Drula E."/>
            <person name="Henrissat B."/>
            <person name="Hansel C."/>
            <person name="Singer S."/>
            <person name="Hutchinson M.I."/>
            <person name="de Vries R.P."/>
            <person name="Natvig D.O."/>
            <person name="Powell A.J."/>
            <person name="Tsang A."/>
            <person name="Grigoriev I.V."/>
        </authorList>
    </citation>
    <scope>NUCLEOTIDE SEQUENCE [LARGE SCALE GENOMIC DNA]</scope>
    <source>
        <strain evidence="11 12">CBS 620.91</strain>
    </source>
</reference>
<keyword evidence="6" id="KW-0067">ATP-binding</keyword>
<feature type="region of interest" description="Disordered" evidence="9">
    <location>
        <begin position="549"/>
        <end position="871"/>
    </location>
</feature>
<keyword evidence="2" id="KW-0723">Serine/threonine-protein kinase</keyword>
<keyword evidence="4" id="KW-0547">Nucleotide-binding</keyword>
<dbReference type="InterPro" id="IPR011009">
    <property type="entry name" value="Kinase-like_dom_sf"/>
</dbReference>
<feature type="compositionally biased region" description="Polar residues" evidence="9">
    <location>
        <begin position="714"/>
        <end position="723"/>
    </location>
</feature>
<feature type="compositionally biased region" description="Polar residues" evidence="9">
    <location>
        <begin position="748"/>
        <end position="761"/>
    </location>
</feature>
<dbReference type="Pfam" id="PF00069">
    <property type="entry name" value="Pkinase"/>
    <property type="match status" value="1"/>
</dbReference>
<dbReference type="Gene3D" id="1.10.510.10">
    <property type="entry name" value="Transferase(Phosphotransferase) domain 1"/>
    <property type="match status" value="1"/>
</dbReference>
<feature type="compositionally biased region" description="Polar residues" evidence="9">
    <location>
        <begin position="885"/>
        <end position="899"/>
    </location>
</feature>
<evidence type="ECO:0000256" key="1">
    <source>
        <dbReference type="ARBA" id="ARBA00012513"/>
    </source>
</evidence>
<keyword evidence="12" id="KW-1185">Reference proteome</keyword>
<evidence type="ECO:0000256" key="5">
    <source>
        <dbReference type="ARBA" id="ARBA00022777"/>
    </source>
</evidence>
<evidence type="ECO:0000256" key="8">
    <source>
        <dbReference type="ARBA" id="ARBA00048679"/>
    </source>
</evidence>
<keyword evidence="3" id="KW-0808">Transferase</keyword>
<sequence length="1090" mass="117235">MASYGKAAPAVAPHPANYGAPAYAVPTQVPVPVPGAGAPPGTFPPGTKIQVGSHRVVIQKYLSEGGFAHVYLVRLPQPVHGTDLAVLKRVAVPDKEALRGMRTEVETMKRLKGHRAIVTYIDSHASELRGGGYEVFLLMEYCNGGGLIDFMNTRLQHRLTEPEILAIFADVAEGVACMHYLRPPLLHRDLKVENVLITLAGNVRRFKLCDFGSAAPPRPAPTTTAECRAMDEDVQRHTTMQYRSPEMVDVYRKLPIDEKSDIWALGVLLYKLCYYTTPFEDQGQLAILNASYRFPSHPVFSDRLKGLIAWMLRESPQQRPNIYQVLREACAMQGREPPIKDIYSGAPQPDAIRLDKPLPNPHVKSPPMVGAVFSPQAAQPSQPVIPEVERMRRGRVPAAQPSPPQLSSPQPNRPSPSPARVTNGDPFAALDARPVLQGGDELSSRFPTLDQFTLLHDRGQKFDFDEGSLTSPQLPKDLSQRVTERLADEAFRQVKPSPVPAAAGPTSKPPLDASRVTPASVMSPPLRSAVANPSQPEVSRASVIISNTPELQALSAPTPAPPPKPAMVSVGTMTSPDLDPGPSYPIHRFPTANERHRAASLPRPAVPSQTAPSGEVLAAPPTGTHTVSLQGVAAHQTHQRHPSSSRPSLEGGRPDPEQPDTVRPRSRVSLRPRPVSTHLESNLDFLREQEARSKSPALPSPRHSLEKNLPPSPTEETNIQSNVEFLRSMEDPESKKKDKSRQHLKRGSLSSLTAGTKSILSSKFGDAFKRFESNSNDPPPARTPSPLKDLERRELTPIPGSETVDGRSDDGRQSPNWEDMTPEMRREHEARLLAQEEARVAAAQAEYRQRLEQRGGVGGPPPPPPKSIGGVSRVTSIQNKVQSLIEESNRSAENVTRTATGYGHYTDAPATASKQGTKPAIPRKPVGVAAATSQLTGGRMETSATGRSTTTAGAAPGSRPAAPPKPTHLNKPLPPGGGARRPPSPTKQTPLLPNPASKVRSSGTAPSTMTAAAPVSSSSGSVGLGVSSSTEALLAVNLPGGGGSALLAMTAAEKDDYIRDFQKRFPSLGAIEMVERDLAAEEGGQQSRGR</sequence>
<feature type="region of interest" description="Disordered" evidence="9">
    <location>
        <begin position="885"/>
        <end position="1025"/>
    </location>
</feature>
<feature type="region of interest" description="Disordered" evidence="9">
    <location>
        <begin position="337"/>
        <end position="426"/>
    </location>
</feature>
<dbReference type="PROSITE" id="PS50011">
    <property type="entry name" value="PROTEIN_KINASE_DOM"/>
    <property type="match status" value="1"/>
</dbReference>
<proteinExistence type="predicted"/>
<dbReference type="EMBL" id="JAZGSY010000176">
    <property type="protein sequence ID" value="KAL1839084.1"/>
    <property type="molecule type" value="Genomic_DNA"/>
</dbReference>
<comment type="catalytic activity">
    <reaction evidence="7">
        <text>L-threonyl-[protein] + ATP = O-phospho-L-threonyl-[protein] + ADP + H(+)</text>
        <dbReference type="Rhea" id="RHEA:46608"/>
        <dbReference type="Rhea" id="RHEA-COMP:11060"/>
        <dbReference type="Rhea" id="RHEA-COMP:11605"/>
        <dbReference type="ChEBI" id="CHEBI:15378"/>
        <dbReference type="ChEBI" id="CHEBI:30013"/>
        <dbReference type="ChEBI" id="CHEBI:30616"/>
        <dbReference type="ChEBI" id="CHEBI:61977"/>
        <dbReference type="ChEBI" id="CHEBI:456216"/>
        <dbReference type="EC" id="2.7.11.1"/>
    </reaction>
</comment>
<evidence type="ECO:0000256" key="3">
    <source>
        <dbReference type="ARBA" id="ARBA00022679"/>
    </source>
</evidence>
<feature type="compositionally biased region" description="Basic residues" evidence="9">
    <location>
        <begin position="737"/>
        <end position="746"/>
    </location>
</feature>
<dbReference type="InterPro" id="IPR000719">
    <property type="entry name" value="Prot_kinase_dom"/>
</dbReference>
<dbReference type="CDD" id="cd14037">
    <property type="entry name" value="STKc_NAK_like"/>
    <property type="match status" value="1"/>
</dbReference>
<evidence type="ECO:0000256" key="7">
    <source>
        <dbReference type="ARBA" id="ARBA00047899"/>
    </source>
</evidence>
<dbReference type="Proteomes" id="UP001583172">
    <property type="component" value="Unassembled WGS sequence"/>
</dbReference>
<dbReference type="SUPFAM" id="SSF56112">
    <property type="entry name" value="Protein kinase-like (PK-like)"/>
    <property type="match status" value="1"/>
</dbReference>
<comment type="caution">
    <text evidence="11">The sequence shown here is derived from an EMBL/GenBank/DDBJ whole genome shotgun (WGS) entry which is preliminary data.</text>
</comment>
<evidence type="ECO:0000313" key="12">
    <source>
        <dbReference type="Proteomes" id="UP001583172"/>
    </source>
</evidence>
<organism evidence="11 12">
    <name type="scientific">Humicola insolens</name>
    <name type="common">Soft-rot fungus</name>
    <dbReference type="NCBI Taxonomy" id="85995"/>
    <lineage>
        <taxon>Eukaryota</taxon>
        <taxon>Fungi</taxon>
        <taxon>Dikarya</taxon>
        <taxon>Ascomycota</taxon>
        <taxon>Pezizomycotina</taxon>
        <taxon>Sordariomycetes</taxon>
        <taxon>Sordariomycetidae</taxon>
        <taxon>Sordariales</taxon>
        <taxon>Chaetomiaceae</taxon>
        <taxon>Mycothermus</taxon>
    </lineage>
</organism>
<feature type="compositionally biased region" description="Low complexity" evidence="9">
    <location>
        <begin position="942"/>
        <end position="960"/>
    </location>
</feature>
<accession>A0ABR3VB71</accession>
<evidence type="ECO:0000259" key="10">
    <source>
        <dbReference type="PROSITE" id="PS50011"/>
    </source>
</evidence>
<feature type="domain" description="Protein kinase" evidence="10">
    <location>
        <begin position="56"/>
        <end position="339"/>
    </location>
</feature>
<dbReference type="PANTHER" id="PTHR22967">
    <property type="entry name" value="SERINE/THREONINE PROTEIN KINASE"/>
    <property type="match status" value="1"/>
</dbReference>